<name>A0A6J6CXJ3_9ZZZZ</name>
<sequence length="76" mass="8428">MELSIWIIAGLSSLIILILAFVYLAAKSVSLGKRLKPFMADMALFRKSVQQYPEAVKFLSELAQERSHKDSGAGKD</sequence>
<organism evidence="2">
    <name type="scientific">freshwater metagenome</name>
    <dbReference type="NCBI Taxonomy" id="449393"/>
    <lineage>
        <taxon>unclassified sequences</taxon>
        <taxon>metagenomes</taxon>
        <taxon>ecological metagenomes</taxon>
    </lineage>
</organism>
<keyword evidence="1" id="KW-0812">Transmembrane</keyword>
<feature type="transmembrane region" description="Helical" evidence="1">
    <location>
        <begin position="6"/>
        <end position="26"/>
    </location>
</feature>
<proteinExistence type="predicted"/>
<dbReference type="AlphaFoldDB" id="A0A6J6CXJ3"/>
<accession>A0A6J6CXJ3</accession>
<reference evidence="2" key="1">
    <citation type="submission" date="2020-05" db="EMBL/GenBank/DDBJ databases">
        <authorList>
            <person name="Chiriac C."/>
            <person name="Salcher M."/>
            <person name="Ghai R."/>
            <person name="Kavagutti S V."/>
        </authorList>
    </citation>
    <scope>NUCLEOTIDE SEQUENCE</scope>
</reference>
<gene>
    <name evidence="2" type="ORF">UFOPK1537_00523</name>
</gene>
<protein>
    <submittedName>
        <fullName evidence="2">Unannotated protein</fullName>
    </submittedName>
</protein>
<dbReference type="EMBL" id="CAEZSX010000066">
    <property type="protein sequence ID" value="CAB4554398.1"/>
    <property type="molecule type" value="Genomic_DNA"/>
</dbReference>
<evidence type="ECO:0000313" key="2">
    <source>
        <dbReference type="EMBL" id="CAB4554398.1"/>
    </source>
</evidence>
<keyword evidence="1" id="KW-1133">Transmembrane helix</keyword>
<evidence type="ECO:0000256" key="1">
    <source>
        <dbReference type="SAM" id="Phobius"/>
    </source>
</evidence>
<keyword evidence="1" id="KW-0472">Membrane</keyword>